<keyword evidence="8" id="KW-1185">Reference proteome</keyword>
<keyword evidence="5 6" id="KW-0663">Pyridoxal phosphate</keyword>
<proteinExistence type="inferred from homology"/>
<dbReference type="EMBL" id="QUZK01000042">
    <property type="protein sequence ID" value="RFF29746.1"/>
    <property type="molecule type" value="Genomic_DNA"/>
</dbReference>
<evidence type="ECO:0000256" key="2">
    <source>
        <dbReference type="ARBA" id="ARBA00008954"/>
    </source>
</evidence>
<dbReference type="OrthoDB" id="9770449at2"/>
<keyword evidence="3 7" id="KW-0032">Aminotransferase</keyword>
<dbReference type="InterPro" id="IPR015424">
    <property type="entry name" value="PyrdxlP-dep_Trfase"/>
</dbReference>
<dbReference type="NCBIfam" id="NF006733">
    <property type="entry name" value="PRK09264.1"/>
    <property type="match status" value="1"/>
</dbReference>
<accession>A0A3E1K6T6</accession>
<name>A0A3E1K6T6_9GAMM</name>
<evidence type="ECO:0000256" key="3">
    <source>
        <dbReference type="ARBA" id="ARBA00022576"/>
    </source>
</evidence>
<dbReference type="InterPro" id="IPR005814">
    <property type="entry name" value="Aminotrans_3"/>
</dbReference>
<dbReference type="GO" id="GO:0008483">
    <property type="term" value="F:transaminase activity"/>
    <property type="evidence" value="ECO:0007669"/>
    <property type="project" value="UniProtKB-KW"/>
</dbReference>
<dbReference type="InterPro" id="IPR015421">
    <property type="entry name" value="PyrdxlP-dep_Trfase_major"/>
</dbReference>
<evidence type="ECO:0000256" key="6">
    <source>
        <dbReference type="RuleBase" id="RU003560"/>
    </source>
</evidence>
<dbReference type="RefSeq" id="WP_116651331.1">
    <property type="nucleotide sequence ID" value="NZ_QUZK01000042.1"/>
</dbReference>
<dbReference type="Gene3D" id="3.40.640.10">
    <property type="entry name" value="Type I PLP-dependent aspartate aminotransferase-like (Major domain)"/>
    <property type="match status" value="1"/>
</dbReference>
<comment type="cofactor">
    <cofactor evidence="1">
        <name>pyridoxal 5'-phosphate</name>
        <dbReference type="ChEBI" id="CHEBI:597326"/>
    </cofactor>
</comment>
<dbReference type="InterPro" id="IPR004637">
    <property type="entry name" value="Dat"/>
</dbReference>
<protein>
    <submittedName>
        <fullName evidence="7">Aspartate aminotransferase family protein</fullName>
    </submittedName>
</protein>
<evidence type="ECO:0000256" key="1">
    <source>
        <dbReference type="ARBA" id="ARBA00001933"/>
    </source>
</evidence>
<keyword evidence="4 7" id="KW-0808">Transferase</keyword>
<dbReference type="Proteomes" id="UP000260351">
    <property type="component" value="Unassembled WGS sequence"/>
</dbReference>
<dbReference type="SUPFAM" id="SSF53383">
    <property type="entry name" value="PLP-dependent transferases"/>
    <property type="match status" value="1"/>
</dbReference>
<dbReference type="PROSITE" id="PS00600">
    <property type="entry name" value="AA_TRANSFER_CLASS_3"/>
    <property type="match status" value="1"/>
</dbReference>
<evidence type="ECO:0000256" key="4">
    <source>
        <dbReference type="ARBA" id="ARBA00022679"/>
    </source>
</evidence>
<evidence type="ECO:0000313" key="8">
    <source>
        <dbReference type="Proteomes" id="UP000260351"/>
    </source>
</evidence>
<evidence type="ECO:0000313" key="7">
    <source>
        <dbReference type="EMBL" id="RFF29746.1"/>
    </source>
</evidence>
<dbReference type="InterPro" id="IPR015422">
    <property type="entry name" value="PyrdxlP-dep_Trfase_small"/>
</dbReference>
<organism evidence="7 8">
    <name type="scientific">Wenzhouxiangella sediminis</name>
    <dbReference type="NCBI Taxonomy" id="1792836"/>
    <lineage>
        <taxon>Bacteria</taxon>
        <taxon>Pseudomonadati</taxon>
        <taxon>Pseudomonadota</taxon>
        <taxon>Gammaproteobacteria</taxon>
        <taxon>Chromatiales</taxon>
        <taxon>Wenzhouxiangellaceae</taxon>
        <taxon>Wenzhouxiangella</taxon>
    </lineage>
</organism>
<sequence length="420" mass="45956">MQVFEQWESDIRGYCRLYPTVFKSASNARQTDENGKSYIDFFAGAGVLNFGHNNARMKRAMIDFLERDGVAHSLDMYTDVKRDFIEKFVDTIVKPRGWNHKLQFMGPTGTNAVETALKLARKVTGRRSVVAYEHGFHGMTLGSLACTANAYFRNAAGVPLEHVYRQPFGSDEVPLEDCLAWVDQLRALYEDSSSGLEPPAAFLIEPIQAEGGVHVARPEWLKAVQDLARDLGALVIYDDIQAGCGRTGHYFSFDGMGLDPDIITLAKGIGGFGTPMAMNLVKPEYDRHWSPGEHTGTFRGQGLSFVAGTVALEYFDDDELMNAVRAHAETMRRRLESIAEGHDGFSVRGRGMMQALDVGDGELAKQIASTAFENGLLIGACGTGGRVLKLIPPLTIPESDLAEGLDILDQAVATARRAAA</sequence>
<comment type="caution">
    <text evidence="7">The sequence shown here is derived from an EMBL/GenBank/DDBJ whole genome shotgun (WGS) entry which is preliminary data.</text>
</comment>
<dbReference type="CDD" id="cd00610">
    <property type="entry name" value="OAT_like"/>
    <property type="match status" value="1"/>
</dbReference>
<dbReference type="InterPro" id="IPR049704">
    <property type="entry name" value="Aminotrans_3_PPA_site"/>
</dbReference>
<reference evidence="7 8" key="1">
    <citation type="submission" date="2018-08" db="EMBL/GenBank/DDBJ databases">
        <title>Wenzhouxiangella salilacus sp. nov., a novel bacterium isolated from a saline lake in Xinjiang Province, China.</title>
        <authorList>
            <person name="Han S."/>
        </authorList>
    </citation>
    <scope>NUCLEOTIDE SEQUENCE [LARGE SCALE GENOMIC DNA]</scope>
    <source>
        <strain evidence="7 8">XDB06</strain>
    </source>
</reference>
<comment type="similarity">
    <text evidence="2 6">Belongs to the class-III pyridoxal-phosphate-dependent aminotransferase family.</text>
</comment>
<dbReference type="GO" id="GO:0030170">
    <property type="term" value="F:pyridoxal phosphate binding"/>
    <property type="evidence" value="ECO:0007669"/>
    <property type="project" value="InterPro"/>
</dbReference>
<dbReference type="PANTHER" id="PTHR43552">
    <property type="entry name" value="DIAMINOBUTYRATE--2-OXOGLUTARATE AMINOTRANSFERASE"/>
    <property type="match status" value="1"/>
</dbReference>
<gene>
    <name evidence="7" type="ORF">DZC52_11765</name>
</gene>
<dbReference type="PIRSF" id="PIRSF000521">
    <property type="entry name" value="Transaminase_4ab_Lys_Orn"/>
    <property type="match status" value="1"/>
</dbReference>
<dbReference type="Pfam" id="PF00202">
    <property type="entry name" value="Aminotran_3"/>
    <property type="match status" value="1"/>
</dbReference>
<dbReference type="AlphaFoldDB" id="A0A3E1K6T6"/>
<dbReference type="PANTHER" id="PTHR43552:SF2">
    <property type="entry name" value="DIAMINOBUTYRATE--2-OXOGLUTARATE TRANSAMINASE"/>
    <property type="match status" value="1"/>
</dbReference>
<evidence type="ECO:0000256" key="5">
    <source>
        <dbReference type="ARBA" id="ARBA00022898"/>
    </source>
</evidence>
<dbReference type="Gene3D" id="3.90.1150.10">
    <property type="entry name" value="Aspartate Aminotransferase, domain 1"/>
    <property type="match status" value="1"/>
</dbReference>